<evidence type="ECO:0000313" key="3">
    <source>
        <dbReference type="Proteomes" id="UP000515917"/>
    </source>
</evidence>
<gene>
    <name evidence="2" type="ORF">C1H71_08475</name>
</gene>
<keyword evidence="3" id="KW-1185">Reference proteome</keyword>
<feature type="transmembrane region" description="Helical" evidence="1">
    <location>
        <begin position="73"/>
        <end position="95"/>
    </location>
</feature>
<dbReference type="Proteomes" id="UP000515917">
    <property type="component" value="Chromosome"/>
</dbReference>
<name>A0A7G3G8C5_9NEIS</name>
<keyword evidence="1" id="KW-1133">Transmembrane helix</keyword>
<sequence>MHLPSFSFLVHKTITLAKLSIEDKVGNLKKLSTSELSEYSIKPIENKNTFKNKPNIVMPKAIFTSRLSMDDFISIKFFFTISVMMFSFIDLIILVNHWKFTAKKKGQLYKLAFFIQFFIICST</sequence>
<evidence type="ECO:0000313" key="2">
    <source>
        <dbReference type="EMBL" id="QBC43571.1"/>
    </source>
</evidence>
<dbReference type="KEGG" id="ifl:C1H71_08475"/>
<reference evidence="2 3" key="1">
    <citation type="submission" date="2018-01" db="EMBL/GenBank/DDBJ databases">
        <title>Genome sequence of Iodobacter sp. strain PCH194 isolated from Indian Trans-Himalaya.</title>
        <authorList>
            <person name="Kumar V."/>
            <person name="Thakur V."/>
            <person name="Kumar S."/>
            <person name="Singh D."/>
        </authorList>
    </citation>
    <scope>NUCLEOTIDE SEQUENCE [LARGE SCALE GENOMIC DNA]</scope>
    <source>
        <strain evidence="2 3">PCH194</strain>
    </source>
</reference>
<protein>
    <submittedName>
        <fullName evidence="2">Uncharacterized protein</fullName>
    </submittedName>
</protein>
<proteinExistence type="predicted"/>
<keyword evidence="1" id="KW-0472">Membrane</keyword>
<organism evidence="2 3">
    <name type="scientific">Iodobacter fluviatilis</name>
    <dbReference type="NCBI Taxonomy" id="537"/>
    <lineage>
        <taxon>Bacteria</taxon>
        <taxon>Pseudomonadati</taxon>
        <taxon>Pseudomonadota</taxon>
        <taxon>Betaproteobacteria</taxon>
        <taxon>Neisseriales</taxon>
        <taxon>Chitinibacteraceae</taxon>
        <taxon>Iodobacter</taxon>
    </lineage>
</organism>
<dbReference type="EMBL" id="CP025781">
    <property type="protein sequence ID" value="QBC43571.1"/>
    <property type="molecule type" value="Genomic_DNA"/>
</dbReference>
<keyword evidence="1" id="KW-0812">Transmembrane</keyword>
<evidence type="ECO:0000256" key="1">
    <source>
        <dbReference type="SAM" id="Phobius"/>
    </source>
</evidence>
<accession>A0A7G3G8C5</accession>
<dbReference type="AlphaFoldDB" id="A0A7G3G8C5"/>